<proteinExistence type="inferred from homology"/>
<feature type="domain" description="2Fe-2S ferredoxin-type" evidence="7">
    <location>
        <begin position="2"/>
        <end position="107"/>
    </location>
</feature>
<evidence type="ECO:0000256" key="2">
    <source>
        <dbReference type="ARBA" id="ARBA00022714"/>
    </source>
</evidence>
<dbReference type="GO" id="GO:0140647">
    <property type="term" value="P:P450-containing electron transport chain"/>
    <property type="evidence" value="ECO:0007669"/>
    <property type="project" value="InterPro"/>
</dbReference>
<comment type="cofactor">
    <cofactor evidence="6">
        <name>[2Fe-2S] cluster</name>
        <dbReference type="ChEBI" id="CHEBI:190135"/>
    </cofactor>
</comment>
<keyword evidence="2" id="KW-0001">2Fe-2S</keyword>
<dbReference type="InterPro" id="IPR036010">
    <property type="entry name" value="2Fe-2S_ferredoxin-like_sf"/>
</dbReference>
<keyword evidence="4" id="KW-0408">Iron</keyword>
<dbReference type="InterPro" id="IPR001041">
    <property type="entry name" value="2Fe-2S_ferredoxin-type"/>
</dbReference>
<evidence type="ECO:0000313" key="8">
    <source>
        <dbReference type="EMBL" id="MWB78184.1"/>
    </source>
</evidence>
<reference evidence="8 9" key="1">
    <citation type="submission" date="2019-11" db="EMBL/GenBank/DDBJ databases">
        <title>Pseudooceanicola pacifica sp. nov., isolated from deep-sea sediment of the Pacific Ocean.</title>
        <authorList>
            <person name="Lyu L."/>
        </authorList>
    </citation>
    <scope>NUCLEOTIDE SEQUENCE [LARGE SCALE GENOMIC DNA]</scope>
    <source>
        <strain evidence="8 9">216_PA32_1</strain>
    </source>
</reference>
<dbReference type="RefSeq" id="WP_160382450.1">
    <property type="nucleotide sequence ID" value="NZ_WNXQ01000004.1"/>
</dbReference>
<dbReference type="InterPro" id="IPR001055">
    <property type="entry name" value="Adrenodoxin-like"/>
</dbReference>
<protein>
    <submittedName>
        <fullName evidence="8">2Fe-2S iron-sulfur cluster binding domain-containing protein</fullName>
    </submittedName>
</protein>
<dbReference type="SUPFAM" id="SSF54292">
    <property type="entry name" value="2Fe-2S ferredoxin-like"/>
    <property type="match status" value="1"/>
</dbReference>
<evidence type="ECO:0000259" key="7">
    <source>
        <dbReference type="PROSITE" id="PS51085"/>
    </source>
</evidence>
<dbReference type="Gene3D" id="3.10.20.30">
    <property type="match status" value="1"/>
</dbReference>
<dbReference type="AlphaFoldDB" id="A0A844W630"/>
<evidence type="ECO:0000256" key="6">
    <source>
        <dbReference type="ARBA" id="ARBA00034078"/>
    </source>
</evidence>
<name>A0A844W630_9RHOB</name>
<evidence type="ECO:0000313" key="9">
    <source>
        <dbReference type="Proteomes" id="UP000443843"/>
    </source>
</evidence>
<keyword evidence="5" id="KW-0411">Iron-sulfur</keyword>
<evidence type="ECO:0000256" key="4">
    <source>
        <dbReference type="ARBA" id="ARBA00023004"/>
    </source>
</evidence>
<gene>
    <name evidence="8" type="ORF">GLS40_09125</name>
</gene>
<accession>A0A844W630</accession>
<evidence type="ECO:0000256" key="1">
    <source>
        <dbReference type="ARBA" id="ARBA00010914"/>
    </source>
</evidence>
<evidence type="ECO:0000256" key="3">
    <source>
        <dbReference type="ARBA" id="ARBA00022723"/>
    </source>
</evidence>
<sequence>MPKVTLINPDDSRIDLDVEVGDSIMRAATAAGIEGIVGDCGGGMSCATCHVVVLDDAYLAKTPEMSLTEDQMLDFTAMEREPNSRLSCQLVMSEEMDGMVVRVADPQL</sequence>
<dbReference type="Proteomes" id="UP000443843">
    <property type="component" value="Unassembled WGS sequence"/>
</dbReference>
<organism evidence="8 9">
    <name type="scientific">Pseudooceanicola pacificus</name>
    <dbReference type="NCBI Taxonomy" id="2676438"/>
    <lineage>
        <taxon>Bacteria</taxon>
        <taxon>Pseudomonadati</taxon>
        <taxon>Pseudomonadota</taxon>
        <taxon>Alphaproteobacteria</taxon>
        <taxon>Rhodobacterales</taxon>
        <taxon>Paracoccaceae</taxon>
        <taxon>Pseudooceanicola</taxon>
    </lineage>
</organism>
<comment type="similarity">
    <text evidence="1">Belongs to the adrenodoxin/putidaredoxin family.</text>
</comment>
<dbReference type="GO" id="GO:0051537">
    <property type="term" value="F:2 iron, 2 sulfur cluster binding"/>
    <property type="evidence" value="ECO:0007669"/>
    <property type="project" value="UniProtKB-KW"/>
</dbReference>
<keyword evidence="9" id="KW-1185">Reference proteome</keyword>
<dbReference type="CDD" id="cd00207">
    <property type="entry name" value="fer2"/>
    <property type="match status" value="1"/>
</dbReference>
<dbReference type="EMBL" id="WNXQ01000004">
    <property type="protein sequence ID" value="MWB78184.1"/>
    <property type="molecule type" value="Genomic_DNA"/>
</dbReference>
<keyword evidence="3" id="KW-0479">Metal-binding</keyword>
<dbReference type="PRINTS" id="PR00355">
    <property type="entry name" value="ADRENODOXIN"/>
</dbReference>
<dbReference type="GO" id="GO:0046872">
    <property type="term" value="F:metal ion binding"/>
    <property type="evidence" value="ECO:0007669"/>
    <property type="project" value="UniProtKB-KW"/>
</dbReference>
<comment type="caution">
    <text evidence="8">The sequence shown here is derived from an EMBL/GenBank/DDBJ whole genome shotgun (WGS) entry which is preliminary data.</text>
</comment>
<dbReference type="GO" id="GO:0009055">
    <property type="term" value="F:electron transfer activity"/>
    <property type="evidence" value="ECO:0007669"/>
    <property type="project" value="TreeGrafter"/>
</dbReference>
<evidence type="ECO:0000256" key="5">
    <source>
        <dbReference type="ARBA" id="ARBA00023014"/>
    </source>
</evidence>
<dbReference type="PANTHER" id="PTHR23426">
    <property type="entry name" value="FERREDOXIN/ADRENODOXIN"/>
    <property type="match status" value="1"/>
</dbReference>
<dbReference type="InterPro" id="IPR012675">
    <property type="entry name" value="Beta-grasp_dom_sf"/>
</dbReference>
<dbReference type="PROSITE" id="PS51085">
    <property type="entry name" value="2FE2S_FER_2"/>
    <property type="match status" value="1"/>
</dbReference>
<dbReference type="PANTHER" id="PTHR23426:SF65">
    <property type="entry name" value="FERREDOXIN-2, MITOCHONDRIAL"/>
    <property type="match status" value="1"/>
</dbReference>
<dbReference type="Pfam" id="PF00111">
    <property type="entry name" value="Fer2"/>
    <property type="match status" value="1"/>
</dbReference>